<evidence type="ECO:0000313" key="2">
    <source>
        <dbReference type="Proteomes" id="UP000887116"/>
    </source>
</evidence>
<dbReference type="AlphaFoldDB" id="A0A8X6H716"/>
<evidence type="ECO:0000313" key="1">
    <source>
        <dbReference type="EMBL" id="GFR18451.1"/>
    </source>
</evidence>
<proteinExistence type="predicted"/>
<gene>
    <name evidence="1" type="ORF">TNCT_170981</name>
</gene>
<organism evidence="1 2">
    <name type="scientific">Trichonephila clavata</name>
    <name type="common">Joro spider</name>
    <name type="synonym">Nephila clavata</name>
    <dbReference type="NCBI Taxonomy" id="2740835"/>
    <lineage>
        <taxon>Eukaryota</taxon>
        <taxon>Metazoa</taxon>
        <taxon>Ecdysozoa</taxon>
        <taxon>Arthropoda</taxon>
        <taxon>Chelicerata</taxon>
        <taxon>Arachnida</taxon>
        <taxon>Araneae</taxon>
        <taxon>Araneomorphae</taxon>
        <taxon>Entelegynae</taxon>
        <taxon>Araneoidea</taxon>
        <taxon>Nephilidae</taxon>
        <taxon>Trichonephila</taxon>
    </lineage>
</organism>
<name>A0A8X6H716_TRICU</name>
<protein>
    <submittedName>
        <fullName evidence="1">Uncharacterized protein</fullName>
    </submittedName>
</protein>
<sequence>MRYLFLQMIAGQVPQEAYLPYKKNFEPIASILNSKDEIKTLFSSIVSSHPMRCFLCVLSFTSIVSAENHINHRNNQFVPVEEDPKISHTPTILTVLFCSLTLIMLQDTVISSVVEALAIRCLLTVKF</sequence>
<accession>A0A8X6H716</accession>
<comment type="caution">
    <text evidence="1">The sequence shown here is derived from an EMBL/GenBank/DDBJ whole genome shotgun (WGS) entry which is preliminary data.</text>
</comment>
<dbReference type="Proteomes" id="UP000887116">
    <property type="component" value="Unassembled WGS sequence"/>
</dbReference>
<reference evidence="1" key="1">
    <citation type="submission" date="2020-07" db="EMBL/GenBank/DDBJ databases">
        <title>Multicomponent nature underlies the extraordinary mechanical properties of spider dragline silk.</title>
        <authorList>
            <person name="Kono N."/>
            <person name="Nakamura H."/>
            <person name="Mori M."/>
            <person name="Yoshida Y."/>
            <person name="Ohtoshi R."/>
            <person name="Malay A.D."/>
            <person name="Moran D.A.P."/>
            <person name="Tomita M."/>
            <person name="Numata K."/>
            <person name="Arakawa K."/>
        </authorList>
    </citation>
    <scope>NUCLEOTIDE SEQUENCE</scope>
</reference>
<keyword evidence="2" id="KW-1185">Reference proteome</keyword>
<dbReference type="EMBL" id="BMAO01007781">
    <property type="protein sequence ID" value="GFR18451.1"/>
    <property type="molecule type" value="Genomic_DNA"/>
</dbReference>